<reference evidence="2" key="1">
    <citation type="submission" date="2016-10" db="EMBL/GenBank/DDBJ databases">
        <authorList>
            <person name="Varghese N."/>
            <person name="Submissions S."/>
        </authorList>
    </citation>
    <scope>NUCLEOTIDE SEQUENCE [LARGE SCALE GENOMIC DNA]</scope>
    <source>
        <strain evidence="2">DSM 24499</strain>
    </source>
</reference>
<gene>
    <name evidence="1" type="ORF">SAMN04487907_105196</name>
</gene>
<dbReference type="OrthoDB" id="1236981at2"/>
<dbReference type="Proteomes" id="UP000199438">
    <property type="component" value="Unassembled WGS sequence"/>
</dbReference>
<protein>
    <submittedName>
        <fullName evidence="1">Gliding motility-associated C-terminal domain-containing protein</fullName>
    </submittedName>
</protein>
<evidence type="ECO:0000313" key="2">
    <source>
        <dbReference type="Proteomes" id="UP000199438"/>
    </source>
</evidence>
<keyword evidence="2" id="KW-1185">Reference proteome</keyword>
<dbReference type="STRING" id="1334022.SAMN04487907_105196"/>
<dbReference type="Pfam" id="PF13585">
    <property type="entry name" value="CHU_C"/>
    <property type="match status" value="1"/>
</dbReference>
<sequence length="1577" mass="164806">MQNFTLRIRGTKLFLLSFVLFMGGLSMYGQSDCPTPTGTQNNQTFCYLQTVDAIVTDGTTIYRSEDGTNPVPDNELLEDGFTYYVGNADGTCTTRLPVTVTVTSSPAPVTGYGTTFSPALGSTADSYDVDDLIATLQDDNPGDNLVVFAGQFDETPLAGNTELIAENSYFVGIDNGGCPSERLAMRYDPIVAVAPTGDAAQTFCDGATVADLVAQGTSENTTAIRWYSTETSNPNLGDDVVLVNGETYYATQIINNVGSALPPTESEERFEVTVTVIPPVNAGDDASTEVCSNDASLDLFTLLSGDADTDGTFTLDGADINGQFDPANYTAGTYTITYTVADDCTTDDATFTITLTDQPEAPVVADQEFCETENPTVADLAVDSGVLIYDDASLATELDPTTALATGTYYAVATNGPCASVSTAFEVTISEQPDAPVIADMEFCETDNATVADLGTDTNVSVYDDASLTTELDPTTALATGTYYAVATNGSCVSDTTEFEITISEQPDAPAITGAEFCETDDATVADLGLTDVMIYDDASLTTELDPTTALAEGTYYAVATNGSCTSEATEFEVTITPAVAAEAGDDMAFDACINDTVDLTAYLSEDALTTGEFTGTGVTGTTFTATTADTYTITYTVDETNSCVTTGSSDTATFTITVNSPVDADAGEDMDFDICVNETVDLLSYLADSTNDSGEFTGDGVTGSSFTATAAGTYTVTYTVNDQDNCVTPGTSDSTIFTIIVNEPSDAEAGDDMEISACVNETIMLADYLSDDAITSGEFTGDMVTDGMFTATTAGTYTITYTVDEDDTCVNAGTSDSATFTVTVNAPTAAEAGDDMAFDACINDTVDLAAYLSADANTTGEFTGDGVTGSTFTATTAGSYTVTYSVDDEDYCVTTGTSDSATFTITVNNPTPADAGEDMEIDACVNENVDLLSYLADSTNASGEFTGEGVTGSTFTATTAGDYTITYTVDDQDNCVTAGTSDSATFTITVNTPSDAEAGDDMEISACVNETIMLADYLSDDAITSGEFTGDMVTDGMFTATTAGTYTITYTIDEDDACVADGTSDTATFTVSVNAPTAAEAGEDDEISACVNETIDLSSYLSADANTTGEFTGDGVTGTSFTSATAGTYTVTYSVDDEDYCVTAGTSDSATFTITVNEPSEAEAGDDAAFTLCVNESVDLFEYLSDDAITSGEFTGDMVTNGMFMATTDGTYTITYSLDEDDTCVTAGTSDSATFTITVNPDANAGEDVTVADGICVADTTVDLSMYLNGADDNGIFSLDGTDLADANFDISTAGVYEFTYTVTNDCGTDSSTLTITVNEVPDAPVVTDGDFCAIDGATFADLDIAGDNIGYYSSADANPDNMIESTDVLTSGTYYVTQMSAAGCESETAAITVTVNDPGTPTIDASQFEICEYDERTVAYLTDGITSGGDITWYDAAEGGSAISESALLVDGMTYYASAYNSTTGCESAVRLAYTVNFTDCTIRFQEGISPNGDGLNDTFDIQYLEDEYPNYAIEIYNRWGNMVYKGNASTPNWDGTPTESSLGDDVLPVGVYFYVIEFNDGSTPARQGKVYLSR</sequence>
<dbReference type="NCBIfam" id="TIGR04131">
    <property type="entry name" value="Bac_Flav_CTERM"/>
    <property type="match status" value="1"/>
</dbReference>
<proteinExistence type="predicted"/>
<dbReference type="RefSeq" id="WP_092543199.1">
    <property type="nucleotide sequence ID" value="NZ_FOKV01000005.1"/>
</dbReference>
<dbReference type="EMBL" id="FOKV01000005">
    <property type="protein sequence ID" value="SFC55150.1"/>
    <property type="molecule type" value="Genomic_DNA"/>
</dbReference>
<organism evidence="1 2">
    <name type="scientific">Zunongwangia mangrovi</name>
    <dbReference type="NCBI Taxonomy" id="1334022"/>
    <lineage>
        <taxon>Bacteria</taxon>
        <taxon>Pseudomonadati</taxon>
        <taxon>Bacteroidota</taxon>
        <taxon>Flavobacteriia</taxon>
        <taxon>Flavobacteriales</taxon>
        <taxon>Flavobacteriaceae</taxon>
        <taxon>Zunongwangia</taxon>
    </lineage>
</organism>
<accession>A0A1I1KC72</accession>
<evidence type="ECO:0000313" key="1">
    <source>
        <dbReference type="EMBL" id="SFC55150.1"/>
    </source>
</evidence>
<dbReference type="InterPro" id="IPR026341">
    <property type="entry name" value="T9SS_type_B"/>
</dbReference>
<name>A0A1I1KC72_9FLAO</name>